<feature type="domain" description="EGF-like" evidence="14">
    <location>
        <begin position="253"/>
        <end position="288"/>
    </location>
</feature>
<dbReference type="EMBL" id="KL367496">
    <property type="protein sequence ID" value="KFD69316.1"/>
    <property type="molecule type" value="Genomic_DNA"/>
</dbReference>
<feature type="disulfide bond" evidence="12">
    <location>
        <begin position="2473"/>
        <end position="2482"/>
    </location>
</feature>
<evidence type="ECO:0000256" key="4">
    <source>
        <dbReference type="ARBA" id="ARBA00022692"/>
    </source>
</evidence>
<feature type="disulfide bond" evidence="12">
    <location>
        <begin position="492"/>
        <end position="502"/>
    </location>
</feature>
<feature type="disulfide bond" evidence="12">
    <location>
        <begin position="2824"/>
        <end position="2833"/>
    </location>
</feature>
<protein>
    <recommendedName>
        <fullName evidence="14">EGF-like domain-containing protein</fullName>
    </recommendedName>
</protein>
<keyword evidence="2" id="KW-1003">Cell membrane</keyword>
<dbReference type="InterPro" id="IPR000152">
    <property type="entry name" value="EGF-type_Asp/Asn_hydroxyl_site"/>
</dbReference>
<dbReference type="GO" id="GO:0048513">
    <property type="term" value="P:animal organ development"/>
    <property type="evidence" value="ECO:0007669"/>
    <property type="project" value="UniProtKB-ARBA"/>
</dbReference>
<feature type="domain" description="EGF-like" evidence="14">
    <location>
        <begin position="1725"/>
        <end position="1763"/>
    </location>
</feature>
<feature type="disulfide bond" evidence="12">
    <location>
        <begin position="2413"/>
        <end position="2423"/>
    </location>
</feature>
<evidence type="ECO:0000256" key="9">
    <source>
        <dbReference type="ARBA" id="ARBA00023136"/>
    </source>
</evidence>
<feature type="disulfide bond" evidence="12">
    <location>
        <begin position="592"/>
        <end position="601"/>
    </location>
</feature>
<feature type="disulfide bond" evidence="12">
    <location>
        <begin position="1159"/>
        <end position="1168"/>
    </location>
</feature>
<feature type="domain" description="EGF-like" evidence="14">
    <location>
        <begin position="1880"/>
        <end position="1915"/>
    </location>
</feature>
<comment type="subcellular location">
    <subcellularLocation>
        <location evidence="1">Cell membrane</location>
        <topology evidence="1">Single-pass type I membrane protein</topology>
    </subcellularLocation>
</comment>
<feature type="domain" description="EGF-like" evidence="14">
    <location>
        <begin position="1801"/>
        <end position="1838"/>
    </location>
</feature>
<feature type="domain" description="EGF-like" evidence="14">
    <location>
        <begin position="1956"/>
        <end position="1993"/>
    </location>
</feature>
<feature type="domain" description="EGF-like" evidence="14">
    <location>
        <begin position="2485"/>
        <end position="2523"/>
    </location>
</feature>
<dbReference type="PANTHER" id="PTHR12916">
    <property type="entry name" value="CYTOCHROME C OXIDASE POLYPEPTIDE VIC-2"/>
    <property type="match status" value="1"/>
</dbReference>
<feature type="domain" description="EGF-like" evidence="14">
    <location>
        <begin position="2640"/>
        <end position="2678"/>
    </location>
</feature>
<feature type="disulfide bond" evidence="12">
    <location>
        <begin position="1082"/>
        <end position="1091"/>
    </location>
</feature>
<feature type="domain" description="EGF-like" evidence="14">
    <location>
        <begin position="525"/>
        <end position="562"/>
    </location>
</feature>
<dbReference type="FunFam" id="2.10.25.10:FF:000005">
    <property type="entry name" value="Fibrillin 2"/>
    <property type="match status" value="1"/>
</dbReference>
<dbReference type="SMART" id="SM00181">
    <property type="entry name" value="EGF"/>
    <property type="match status" value="39"/>
</dbReference>
<keyword evidence="5 13" id="KW-0732">Signal</keyword>
<feature type="domain" description="EGF-like" evidence="14">
    <location>
        <begin position="1609"/>
        <end position="1644"/>
    </location>
</feature>
<dbReference type="PROSITE" id="PS01186">
    <property type="entry name" value="EGF_2"/>
    <property type="match status" value="27"/>
</dbReference>
<feature type="domain" description="EGF-like" evidence="14">
    <location>
        <begin position="2680"/>
        <end position="2715"/>
    </location>
</feature>
<feature type="domain" description="EGF-like" evidence="14">
    <location>
        <begin position="488"/>
        <end position="523"/>
    </location>
</feature>
<feature type="domain" description="EGF-like" evidence="14">
    <location>
        <begin position="448"/>
        <end position="486"/>
    </location>
</feature>
<feature type="disulfide bond" evidence="12">
    <location>
        <begin position="1828"/>
        <end position="1837"/>
    </location>
</feature>
<feature type="domain" description="EGF-like" evidence="14">
    <location>
        <begin position="1015"/>
        <end position="1053"/>
    </location>
</feature>
<feature type="disulfide bond" evidence="12">
    <location>
        <begin position="2628"/>
        <end position="2637"/>
    </location>
</feature>
<feature type="disulfide bond" evidence="12">
    <location>
        <begin position="2434"/>
        <end position="2443"/>
    </location>
</feature>
<feature type="disulfide bond" evidence="12">
    <location>
        <begin position="1613"/>
        <end position="1623"/>
    </location>
</feature>
<dbReference type="FunFam" id="2.10.25.10:FF:000125">
    <property type="entry name" value="Neurogenic locus notch protein-like"/>
    <property type="match status" value="5"/>
</dbReference>
<feature type="domain" description="EGF-like" evidence="14">
    <location>
        <begin position="1244"/>
        <end position="1282"/>
    </location>
</feature>
<dbReference type="SMART" id="SM00179">
    <property type="entry name" value="EGF_CA"/>
    <property type="match status" value="33"/>
</dbReference>
<evidence type="ECO:0000313" key="15">
    <source>
        <dbReference type="EMBL" id="KFD69316.1"/>
    </source>
</evidence>
<feature type="disulfide bond" evidence="12">
    <location>
        <begin position="1805"/>
        <end position="1815"/>
    </location>
</feature>
<feature type="disulfide bond" evidence="12">
    <location>
        <begin position="1043"/>
        <end position="1052"/>
    </location>
</feature>
<dbReference type="FunFam" id="2.10.25.10:FF:000391">
    <property type="entry name" value="Weary, isoform C"/>
    <property type="match status" value="1"/>
</dbReference>
<keyword evidence="11" id="KW-0325">Glycoprotein</keyword>
<keyword evidence="9" id="KW-0472">Membrane</keyword>
<dbReference type="FunFam" id="2.10.25.10:FF:000279">
    <property type="entry name" value="Neurogenic locus notch 1"/>
    <property type="match status" value="1"/>
</dbReference>
<feature type="domain" description="EGF-like" evidence="14">
    <location>
        <begin position="2795"/>
        <end position="2834"/>
    </location>
</feature>
<dbReference type="PRINTS" id="PR01983">
    <property type="entry name" value="NOTCH"/>
</dbReference>
<feature type="disulfide bond" evidence="12">
    <location>
        <begin position="2067"/>
        <end position="2076"/>
    </location>
</feature>
<feature type="disulfide bond" evidence="12">
    <location>
        <begin position="963"/>
        <end position="972"/>
    </location>
</feature>
<feature type="domain" description="EGF-like" evidence="14">
    <location>
        <begin position="2601"/>
        <end position="2638"/>
    </location>
</feature>
<feature type="domain" description="EGF-like" evidence="14">
    <location>
        <begin position="1646"/>
        <end position="1683"/>
    </location>
</feature>
<feature type="domain" description="EGF-like" evidence="14">
    <location>
        <begin position="329"/>
        <end position="367"/>
    </location>
</feature>
<feature type="disulfide bond" evidence="12">
    <location>
        <begin position="397"/>
        <end position="406"/>
    </location>
</feature>
<feature type="domain" description="EGF-like" evidence="14">
    <location>
        <begin position="1055"/>
        <end position="1092"/>
    </location>
</feature>
<feature type="domain" description="EGF-like" evidence="14">
    <location>
        <begin position="409"/>
        <end position="446"/>
    </location>
</feature>
<evidence type="ECO:0000256" key="2">
    <source>
        <dbReference type="ARBA" id="ARBA00022475"/>
    </source>
</evidence>
<feature type="disulfide bond" evidence="12">
    <location>
        <begin position="357"/>
        <end position="366"/>
    </location>
</feature>
<dbReference type="Gene3D" id="2.10.25.10">
    <property type="entry name" value="Laminin"/>
    <property type="match status" value="32"/>
</dbReference>
<feature type="disulfide bond" evidence="12">
    <location>
        <begin position="1884"/>
        <end position="1894"/>
    </location>
</feature>
<feature type="disulfide bond" evidence="12">
    <location>
        <begin position="1634"/>
        <end position="1643"/>
    </location>
</feature>
<dbReference type="Pfam" id="PF12661">
    <property type="entry name" value="hEGF"/>
    <property type="match status" value="1"/>
</dbReference>
<feature type="disulfide bond" evidence="12">
    <location>
        <begin position="2705"/>
        <end position="2714"/>
    </location>
</feature>
<feature type="domain" description="EGF-like" evidence="14">
    <location>
        <begin position="2525"/>
        <end position="2563"/>
    </location>
</feature>
<feature type="domain" description="EGF-like" evidence="14">
    <location>
        <begin position="975"/>
        <end position="1013"/>
    </location>
</feature>
<feature type="disulfide bond" evidence="12">
    <location>
        <begin position="413"/>
        <end position="423"/>
    </location>
</feature>
<feature type="domain" description="EGF-like" evidence="14">
    <location>
        <begin position="2409"/>
        <end position="2444"/>
    </location>
</feature>
<feature type="domain" description="EGF-like" evidence="14">
    <location>
        <begin position="899"/>
        <end position="934"/>
    </location>
</feature>
<feature type="chain" id="PRO_5001795930" description="EGF-like domain-containing protein" evidence="13">
    <location>
        <begin position="26"/>
        <end position="2924"/>
    </location>
</feature>
<sequence length="2924" mass="326229">ACSTWKVCSILSAFLIVHFVKISTASTLACPKYGQCTVQIDENTCLFLSVKPQYLFDNDVCAEVPNGTLYAFKLPAKANYYFHPPTFFYPHPGYCTYFDRAKQGTFLTLKYRNAWLIVGVDTDNETSSEGNATSSEQIIRLHLQHAVTKKEDMIAYRKTDKKFEPIGNYTVIANYTVMEEVYARNPSKENPLAILVYLWDNMEPQHEWQHVRTFEELSATDKIDRSEMWKRNRATCVFPSLRKLCKSFNEATDINECFEYPCENGLCKNTRGSYECVCLEGWIGKHCEIDVNECNYGNICGSRGTCENTPGSFRCSCPAGLTGKHCDSDVEECMWNPNPCEPSGKCVEIFGSYECVCNPGWTGKDCISDIDECVSSRDLCFNDGTCVNTIGSYTCRCTERWTGPKCREAFDLCKKLNCVNGLCIAKEGVFEVDCKCYTGWSGEHCTIDKDECQETKDLCSNNGVCADPKGNYTCTCHAGYTGKNCENDVNECANADCINGYCTDLVNGYKCDCYAGFTGANCSTKLSPCSYGSYDCGQGSCVSDGKAPLCVCPPGITGLHCEIAVSKCETDPCVNGGICADNQRINEFECICHPKYGGLDCSVCKLPSIVIPLLPLGCWFISLICVHKTSPLPVVPSFGVCYVVWRDLARTAHSKWSVVKLLSLFVLFHLVKMSLEATLACPTYGECTIQIDYDTCLFLSRKPQILFSNEICAELPNGTLHAFKLPAGAKYYFHPPTLFYPHPGYCKYFDGASYGEYVTLKYRNAWLVVGVETENETSSEQIIRLHLQHAVTKQEDMIAYRKTDKKFEPIGNYTVIANYTVMEEVYARKPSKENPLAILVYLWDNMEPQHEWQHVRTLAELLPVDQRDARAFAKPNRATCVFPSLRKLCKSFDENTGEYINECNRSPCKHGECRNTRGSYYCMCKQGWMGKHCETDANECNYPNICGSRGTCENTPGSYRCTCPVGLTGKHCFSDVEECLSKPNPCEPHGKCVETFGSYDCVCKPGWTGKHCTSDIDECISSRDLCFNDGTCVNTIGSYACRCTERWTGPKCREAVDLCKKLNCVNGLCIAKEGVFEVECKCYTGWSGEHCTIDKDECQETKDLCSNNGVCADPKGNYTCTCHAGYTGRNCEKDVNECANADCINGYCTDLVNGYKCDCYTGYTGEKCATSKRYPSSRMTGGCRLPLLSSSFFRVKPLRLPFVRLRQRVVRIHRQDSSLYMPVWLYRNTLRNGCVLRCSDIHPAISKCEKAPCENGGICTDKELINQFECICPPKYGGVDCSVYDNPCVPSPCRNGASCFPNDTSPYGYTCLCKPGFHGSNVGGVLCKKKFVENNHFCTAPFCVAAVVEWLGAIWHAHFIAEHSKWSVVKLLSLFVLFHLVKMSLEATLACPTYGECSFELDKDTCLFLSRKAQMLFSNEICAELPNGTLYAFKLPAGAKYYFPPPTIFYPHPGHCPMFSHASYGVYWTMKYRNAWLIVGVETESETSSEQIIRLHLQHAVTKQEDMIRYRKTDKKFEPIGNYTVIANYTVMEEVYARNPSKENPLAIMVYLWDNNAPQHEWQHVRTLAEVLPRDQSDAGGYTRPSRAACVFPSLRRLCMLFNERTGEYINECEQSPCKNGECKNTRGSYYCMCKDGWIGKHCETDVDECNYASICGSRGTCRNTPGSFQCDCITGLTGKHCDYDVEECSLQPIPCEPHGKCIDTFGSYLCHCFPGWTGKKCNDDFNECTSGEQVCFNGGTCTNTVGSYSCACTERWTGPTCRERKYVSMHSLILLCSDAVVLMNDNLFSSQTALGAFHFAADLCNQLECVNGLCVQKEDGFHVECKCYVGWSGDSCKIDRDECEEKKDLCSKNGVCSDRSGNYTCTCHVGYTGKNCEKDINECAMANCVNGYCVDLVGGHSCNCYPGWTGERCVDKLSACDYSGYKCVKGTCVSQGKVPRCNCSAGYTGDHCEIKINKCDAEPCVNGLCVDGQRLGEFKCICQEGYGGFDCSIGKCDFPLWLFAMKLTLLPFLNCILPSSPQAVHIRILLILSMVSEDNRCIPPPCHNGAPCVINKRLPYGYSCTCKDGYFGNLCEGAICLPTPRLSSCLRLGLDILAQAESTIRFGASRTSKVVFRKIISTYRHANNGQSFPNAILPLSPKMEEEAYSSWNTCGLVSAFVVVHFVNMSLAATIACPHVGVCSIEIDRDRCLFVSNRPQILFTNEVCSSEHPNGTLYAFKMPAGTKESFYPLHFFYAYPKHCTYFDVPGPVYLKYRNAWLIVGFEHRRGSWNMKYIKLHLKHAITHERDTVEYKFFHDGTLISIGNYSVIANGDVMREILRKGASEERPLAILLKAADIRPKFGEQSVLTFAELEKDDREGARNSGYQLLNRATCEFPSRRKVCMRFNEQTGECTCRPGYSGTFCSTDINECDQTPCKNGYCSNTYGSYHCVCDAGWVGEHCEIDVNECDYPDICGSRGTCRNTPGSFQCDCITGLTGKHCDYDVEECSQQPIPCEPHGKCIETFGSYSCHCFPGWTGKTCNDDFNECTSGEQVCFNGGTCTNTVGSYSCACTERWTGPTCRERKYVSMHSLILLCSDAVVLMNDNLFSSQTALGAFHFAADLCNQLECVNGLCVQKEDGFHVECKCYVGWSGDSCKIDRDECEEKKDLCSKNGVCADRSGNYTCTCHVGYTGKNCEKDINECAMANCVNGYCVDLVGKHSCNCYAGWTGERCVDKLSACDYSGYKCVEGTCVSQGKVPQCNCSAGYTGDHCEIKINKCELHPCVRGYCVDGKRYGEFSCICQQGYGGFDCSVDDNPCTAGRCHNDAPCVINKTSPYGYTCVCKKGYFGRLCEAHSSAGMSARRNVVQLTIVVLFVLALYERSVASDSWTSLPMPMCLISQNLIDLQRQNMPEHTWREVLYGHVFFHSTEEVGFYLLNVLRKL</sequence>
<name>A0A085NIM0_9BILA</name>
<organism evidence="15">
    <name type="scientific">Trichuris suis</name>
    <name type="common">pig whipworm</name>
    <dbReference type="NCBI Taxonomy" id="68888"/>
    <lineage>
        <taxon>Eukaryota</taxon>
        <taxon>Metazoa</taxon>
        <taxon>Ecdysozoa</taxon>
        <taxon>Nematoda</taxon>
        <taxon>Enoplea</taxon>
        <taxon>Dorylaimia</taxon>
        <taxon>Trichinellida</taxon>
        <taxon>Trichuridae</taxon>
        <taxon>Trichuris</taxon>
    </lineage>
</organism>
<feature type="disulfide bond" evidence="12">
    <location>
        <begin position="1960"/>
        <end position="1970"/>
    </location>
</feature>
<accession>A0A085NIM0</accession>
<feature type="disulfide bond" evidence="12">
    <location>
        <begin position="1905"/>
        <end position="1914"/>
    </location>
</feature>
<feature type="disulfide bond" evidence="12">
    <location>
        <begin position="2783"/>
        <end position="2792"/>
    </location>
</feature>
<feature type="disulfide bond" evidence="12">
    <location>
        <begin position="436"/>
        <end position="445"/>
    </location>
</feature>
<dbReference type="CDD" id="cd00054">
    <property type="entry name" value="EGF_CA"/>
    <property type="match status" value="24"/>
</dbReference>
<feature type="disulfide bond" evidence="12">
    <location>
        <begin position="1713"/>
        <end position="1722"/>
    </location>
</feature>
<feature type="disulfide bond" evidence="12">
    <location>
        <begin position="476"/>
        <end position="485"/>
    </location>
</feature>
<feature type="domain" description="EGF-like" evidence="14">
    <location>
        <begin position="1094"/>
        <end position="1132"/>
    </location>
</feature>
<feature type="disulfide bond" evidence="12">
    <location>
        <begin position="1003"/>
        <end position="1012"/>
    </location>
</feature>
<feature type="disulfide bond" evidence="12">
    <location>
        <begin position="2668"/>
        <end position="2677"/>
    </location>
</feature>
<feature type="disulfide bond" evidence="12">
    <location>
        <begin position="2553"/>
        <end position="2562"/>
    </location>
</feature>
<proteinExistence type="predicted"/>
<feature type="domain" description="EGF-like" evidence="14">
    <location>
        <begin position="2717"/>
        <end position="2754"/>
    </location>
</feature>
<feature type="disulfide bond" evidence="12">
    <location>
        <begin position="1944"/>
        <end position="1953"/>
    </location>
</feature>
<dbReference type="InterPro" id="IPR049883">
    <property type="entry name" value="NOTCH1_EGF-like"/>
</dbReference>
<keyword evidence="3 12" id="KW-0245">EGF-like domain</keyword>
<feature type="disulfide bond" evidence="12">
    <location>
        <begin position="2744"/>
        <end position="2753"/>
    </location>
</feature>
<feature type="disulfide bond" evidence="12">
    <location>
        <begin position="1122"/>
        <end position="1131"/>
    </location>
</feature>
<feature type="disulfide bond" evidence="12">
    <location>
        <begin position="2760"/>
        <end position="2770"/>
    </location>
</feature>
<dbReference type="FunFam" id="2.10.25.10:FF:000031">
    <property type="entry name" value="neurogenic locus notch homolog protein 3"/>
    <property type="match status" value="1"/>
</dbReference>
<feature type="disulfide bond" evidence="12">
    <location>
        <begin position="903"/>
        <end position="913"/>
    </location>
</feature>
<feature type="domain" description="EGF-like" evidence="14">
    <location>
        <begin position="2446"/>
        <end position="2483"/>
    </location>
</feature>
<dbReference type="Proteomes" id="UP000030758">
    <property type="component" value="Unassembled WGS sequence"/>
</dbReference>
<evidence type="ECO:0000256" key="3">
    <source>
        <dbReference type="ARBA" id="ARBA00022536"/>
    </source>
</evidence>
<evidence type="ECO:0000256" key="13">
    <source>
        <dbReference type="SAM" id="SignalP"/>
    </source>
</evidence>
<feature type="disulfide bond" evidence="12">
    <location>
        <begin position="924"/>
        <end position="933"/>
    </location>
</feature>
<feature type="domain" description="EGF-like" evidence="14">
    <location>
        <begin position="1134"/>
        <end position="1169"/>
    </location>
</feature>
<feature type="disulfide bond" evidence="12">
    <location>
        <begin position="257"/>
        <end position="267"/>
    </location>
</feature>
<dbReference type="GO" id="GO:0005886">
    <property type="term" value="C:plasma membrane"/>
    <property type="evidence" value="ECO:0007669"/>
    <property type="project" value="UniProtKB-SubCell"/>
</dbReference>
<evidence type="ECO:0000259" key="14">
    <source>
        <dbReference type="PROSITE" id="PS50026"/>
    </source>
</evidence>
<feature type="domain" description="EGF-like" evidence="14">
    <location>
        <begin position="1284"/>
        <end position="1323"/>
    </location>
</feature>
<dbReference type="PROSITE" id="PS50026">
    <property type="entry name" value="EGF_3"/>
    <property type="match status" value="38"/>
</dbReference>
<feature type="disulfide bond" evidence="12">
    <location>
        <begin position="1868"/>
        <end position="1877"/>
    </location>
</feature>
<evidence type="ECO:0000256" key="10">
    <source>
        <dbReference type="ARBA" id="ARBA00023157"/>
    </source>
</evidence>
<feature type="domain" description="EGF-like" evidence="14">
    <location>
        <begin position="290"/>
        <end position="327"/>
    </location>
</feature>
<evidence type="ECO:0000256" key="6">
    <source>
        <dbReference type="ARBA" id="ARBA00022737"/>
    </source>
</evidence>
<keyword evidence="8" id="KW-1133">Transmembrane helix</keyword>
<dbReference type="PROSITE" id="PS00022">
    <property type="entry name" value="EGF_1"/>
    <property type="match status" value="38"/>
</dbReference>
<feature type="domain" description="EGF-like" evidence="14">
    <location>
        <begin position="564"/>
        <end position="602"/>
    </location>
</feature>
<dbReference type="InterPro" id="IPR000742">
    <property type="entry name" value="EGF"/>
</dbReference>
<dbReference type="InterPro" id="IPR013032">
    <property type="entry name" value="EGF-like_CS"/>
</dbReference>
<evidence type="ECO:0000256" key="11">
    <source>
        <dbReference type="ARBA" id="ARBA00023180"/>
    </source>
</evidence>
<feature type="domain" description="EGF-like" evidence="14">
    <location>
        <begin position="2038"/>
        <end position="2077"/>
    </location>
</feature>
<dbReference type="PROSITE" id="PS00010">
    <property type="entry name" value="ASX_HYDROXYL"/>
    <property type="match status" value="19"/>
</dbReference>
<feature type="domain" description="EGF-like" evidence="14">
    <location>
        <begin position="2756"/>
        <end position="2793"/>
    </location>
</feature>
<evidence type="ECO:0000256" key="7">
    <source>
        <dbReference type="ARBA" id="ARBA00022837"/>
    </source>
</evidence>
<keyword evidence="6" id="KW-0677">Repeat</keyword>
<feature type="domain" description="EGF-like" evidence="14">
    <location>
        <begin position="369"/>
        <end position="407"/>
    </location>
</feature>
<feature type="disulfide bond" evidence="12">
    <location>
        <begin position="2684"/>
        <end position="2694"/>
    </location>
</feature>
<feature type="disulfide bond" evidence="12">
    <location>
        <begin position="552"/>
        <end position="561"/>
    </location>
</feature>
<feature type="domain" description="EGF-like" evidence="14">
    <location>
        <begin position="1685"/>
        <end position="1723"/>
    </location>
</feature>
<reference evidence="15" key="1">
    <citation type="journal article" date="2014" name="Nat. Genet.">
        <title>Genome and transcriptome of the porcine whipworm Trichuris suis.</title>
        <authorList>
            <person name="Jex A.R."/>
            <person name="Nejsum P."/>
            <person name="Schwarz E.M."/>
            <person name="Hu L."/>
            <person name="Young N.D."/>
            <person name="Hall R.S."/>
            <person name="Korhonen P.K."/>
            <person name="Liao S."/>
            <person name="Thamsborg S."/>
            <person name="Xia J."/>
            <person name="Xu P."/>
            <person name="Wang S."/>
            <person name="Scheerlinck J.P."/>
            <person name="Hofmann A."/>
            <person name="Sternberg P.W."/>
            <person name="Wang J."/>
            <person name="Gasser R.B."/>
        </authorList>
    </citation>
    <scope>NUCLEOTIDE SEQUENCE [LARGE SCALE GENOMIC DNA]</scope>
    <source>
        <strain evidence="15">DCEP-RM93F</strain>
    </source>
</reference>
<feature type="disulfide bond" evidence="12">
    <location>
        <begin position="1983"/>
        <end position="1992"/>
    </location>
</feature>
<feature type="disulfide bond" evidence="12">
    <location>
        <begin position="2513"/>
        <end position="2522"/>
    </location>
</feature>
<feature type="disulfide bond" evidence="12">
    <location>
        <begin position="278"/>
        <end position="287"/>
    </location>
</feature>
<dbReference type="InterPro" id="IPR001881">
    <property type="entry name" value="EGF-like_Ca-bd_dom"/>
</dbReference>
<dbReference type="SUPFAM" id="SSF57196">
    <property type="entry name" value="EGF/Laminin"/>
    <property type="match status" value="18"/>
</dbReference>
<dbReference type="InterPro" id="IPR009030">
    <property type="entry name" value="Growth_fac_rcpt_cys_sf"/>
</dbReference>
<feature type="disulfide bond" evidence="12">
    <location>
        <begin position="1059"/>
        <end position="1069"/>
    </location>
</feature>
<feature type="disulfide bond" evidence="12">
    <location>
        <begin position="1138"/>
        <end position="1148"/>
    </location>
</feature>
<feature type="non-terminal residue" evidence="15">
    <location>
        <position position="1"/>
    </location>
</feature>
<feature type="domain" description="EGF-like" evidence="14">
    <location>
        <begin position="1840"/>
        <end position="1878"/>
    </location>
</feature>
<feature type="disulfide bond" evidence="12">
    <location>
        <begin position="1253"/>
        <end position="1270"/>
    </location>
</feature>
<feature type="disulfide bond" evidence="12">
    <location>
        <begin position="2605"/>
        <end position="2615"/>
    </location>
</feature>
<evidence type="ECO:0000256" key="12">
    <source>
        <dbReference type="PROSITE-ProRule" id="PRU00076"/>
    </source>
</evidence>
<gene>
    <name evidence="15" type="ORF">M514_18465</name>
</gene>
<dbReference type="PROSITE" id="PS01187">
    <property type="entry name" value="EGF_CA"/>
    <property type="match status" value="13"/>
</dbReference>
<comment type="caution">
    <text evidence="12">Lacks conserved residue(s) required for the propagation of feature annotation.</text>
</comment>
<dbReference type="Pfam" id="PF00008">
    <property type="entry name" value="EGF"/>
    <property type="match status" value="6"/>
</dbReference>
<keyword evidence="10 12" id="KW-1015">Disulfide bond</keyword>
<evidence type="ECO:0000256" key="5">
    <source>
        <dbReference type="ARBA" id="ARBA00022729"/>
    </source>
</evidence>
<dbReference type="PANTHER" id="PTHR12916:SF13">
    <property type="entry name" value="SUSHI, VON WILLEBRAND FACTOR TYPE A, EGF AND PENTRAXIN DOMAIN-CONTAINING PROTEIN 1-LIKE"/>
    <property type="match status" value="1"/>
</dbReference>
<feature type="disulfide bond" evidence="12">
    <location>
        <begin position="573"/>
        <end position="590"/>
    </location>
</feature>
<dbReference type="GO" id="GO:0005112">
    <property type="term" value="F:Notch binding"/>
    <property type="evidence" value="ECO:0007669"/>
    <property type="project" value="TreeGrafter"/>
</dbReference>
<dbReference type="GO" id="GO:0005509">
    <property type="term" value="F:calcium ion binding"/>
    <property type="evidence" value="ECO:0007669"/>
    <property type="project" value="InterPro"/>
</dbReference>
<feature type="disulfide bond" evidence="12">
    <location>
        <begin position="1673"/>
        <end position="1682"/>
    </location>
</feature>
<keyword evidence="4" id="KW-0812">Transmembrane</keyword>
<evidence type="ECO:0000256" key="8">
    <source>
        <dbReference type="ARBA" id="ARBA00022989"/>
    </source>
</evidence>
<feature type="disulfide bond" evidence="12">
    <location>
        <begin position="1272"/>
        <end position="1281"/>
    </location>
</feature>
<feature type="disulfide bond" evidence="12">
    <location>
        <begin position="1753"/>
        <end position="1762"/>
    </location>
</feature>
<feature type="disulfide bond" evidence="12">
    <location>
        <begin position="317"/>
        <end position="326"/>
    </location>
</feature>
<dbReference type="InterPro" id="IPR018097">
    <property type="entry name" value="EGF_Ca-bd_CS"/>
</dbReference>
<evidence type="ECO:0000256" key="1">
    <source>
        <dbReference type="ARBA" id="ARBA00004251"/>
    </source>
</evidence>
<dbReference type="GO" id="GO:0007219">
    <property type="term" value="P:Notch signaling pathway"/>
    <property type="evidence" value="ECO:0007669"/>
    <property type="project" value="TreeGrafter"/>
</dbReference>
<feature type="domain" description="EGF-like" evidence="14">
    <location>
        <begin position="1924"/>
        <end position="1954"/>
    </location>
</feature>
<keyword evidence="7" id="KW-0106">Calcium</keyword>
<feature type="signal peptide" evidence="13">
    <location>
        <begin position="1"/>
        <end position="25"/>
    </location>
</feature>
<dbReference type="Pfam" id="PF07645">
    <property type="entry name" value="EGF_CA"/>
    <property type="match status" value="14"/>
</dbReference>
<feature type="disulfide bond" evidence="12">
    <location>
        <begin position="513"/>
        <end position="522"/>
    </location>
</feature>
<feature type="domain" description="EGF-like" evidence="14">
    <location>
        <begin position="936"/>
        <end position="973"/>
    </location>
</feature>
<dbReference type="SUPFAM" id="SSF57184">
    <property type="entry name" value="Growth factor receptor domain"/>
    <property type="match status" value="5"/>
</dbReference>